<keyword evidence="1" id="KW-1133">Transmembrane helix</keyword>
<feature type="transmembrane region" description="Helical" evidence="1">
    <location>
        <begin position="325"/>
        <end position="346"/>
    </location>
</feature>
<feature type="transmembrane region" description="Helical" evidence="1">
    <location>
        <begin position="231"/>
        <end position="249"/>
    </location>
</feature>
<keyword evidence="1" id="KW-0472">Membrane</keyword>
<protein>
    <recommendedName>
        <fullName evidence="2">DUF4401 domain-containing protein</fullName>
    </recommendedName>
</protein>
<keyword evidence="1" id="KW-0812">Transmembrane</keyword>
<evidence type="ECO:0000313" key="4">
    <source>
        <dbReference type="Proteomes" id="UP000182229"/>
    </source>
</evidence>
<feature type="transmembrane region" description="Helical" evidence="1">
    <location>
        <begin position="35"/>
        <end position="60"/>
    </location>
</feature>
<dbReference type="STRING" id="83449.BON30_37900"/>
<accession>A0A1L9AZ90</accession>
<feature type="transmembrane region" description="Helical" evidence="1">
    <location>
        <begin position="120"/>
        <end position="139"/>
    </location>
</feature>
<feature type="transmembrane region" description="Helical" evidence="1">
    <location>
        <begin position="160"/>
        <end position="180"/>
    </location>
</feature>
<reference evidence="3 4" key="2">
    <citation type="submission" date="2016-12" db="EMBL/GenBank/DDBJ databases">
        <title>Draft Genome Sequence of Cystobacter ferrugineus Strain Cbfe23.</title>
        <authorList>
            <person name="Akbar S."/>
            <person name="Dowd S.E."/>
            <person name="Stevens D.C."/>
        </authorList>
    </citation>
    <scope>NUCLEOTIDE SEQUENCE [LARGE SCALE GENOMIC DNA]</scope>
    <source>
        <strain evidence="3 4">Cbfe23</strain>
    </source>
</reference>
<feature type="domain" description="DUF4401" evidence="2">
    <location>
        <begin position="34"/>
        <end position="348"/>
    </location>
</feature>
<organism evidence="3 4">
    <name type="scientific">Cystobacter ferrugineus</name>
    <dbReference type="NCBI Taxonomy" id="83449"/>
    <lineage>
        <taxon>Bacteria</taxon>
        <taxon>Pseudomonadati</taxon>
        <taxon>Myxococcota</taxon>
        <taxon>Myxococcia</taxon>
        <taxon>Myxococcales</taxon>
        <taxon>Cystobacterineae</taxon>
        <taxon>Archangiaceae</taxon>
        <taxon>Cystobacter</taxon>
    </lineage>
</organism>
<name>A0A1L9AZ90_9BACT</name>
<dbReference type="OrthoDB" id="5495410at2"/>
<dbReference type="Proteomes" id="UP000182229">
    <property type="component" value="Unassembled WGS sequence"/>
</dbReference>
<evidence type="ECO:0000256" key="1">
    <source>
        <dbReference type="SAM" id="Phobius"/>
    </source>
</evidence>
<sequence length="357" mass="38008">MAFKPSLRAVLPPEAQQPARDVLLSLPEAQRGTPWFVNVLSGLGAWVASVFLVIFLALFLLDDSKTGAIVTGLLITAGAVVLRRASSHVFITQLALSAGLAGQGFFLVGVGSLWRSEATIALAALVLQLVLLVVYPDTLQRFLSTLFAGLSLLYLLRVHAPAVVADVALVGITALAHVLLLQQGRLQSRVRVAPLVTPAAFGLITTLFWVLLMRTWFQGFYQYFFRKGGELPAGVLTLGLAAVTLYSAWRVMEETRAGPGGAAGVTAFAALALTALLTLNTPGVIAALGVLMLGFHRRNAVLLGLAVLFILVFGVSYYYDLKMSLLAKSLALLGSGLLMLGLRLFIARRFPVAGEAP</sequence>
<reference evidence="4" key="1">
    <citation type="submission" date="2016-11" db="EMBL/GenBank/DDBJ databases">
        <authorList>
            <person name="Shukria A."/>
            <person name="Stevens D.C."/>
        </authorList>
    </citation>
    <scope>NUCLEOTIDE SEQUENCE [LARGE SCALE GENOMIC DNA]</scope>
    <source>
        <strain evidence="4">Cbfe23</strain>
    </source>
</reference>
<proteinExistence type="predicted"/>
<comment type="caution">
    <text evidence="3">The sequence shown here is derived from an EMBL/GenBank/DDBJ whole genome shotgun (WGS) entry which is preliminary data.</text>
</comment>
<evidence type="ECO:0000259" key="2">
    <source>
        <dbReference type="Pfam" id="PF14351"/>
    </source>
</evidence>
<evidence type="ECO:0000313" key="3">
    <source>
        <dbReference type="EMBL" id="OJH35325.1"/>
    </source>
</evidence>
<feature type="transmembrane region" description="Helical" evidence="1">
    <location>
        <begin position="300"/>
        <end position="319"/>
    </location>
</feature>
<keyword evidence="4" id="KW-1185">Reference proteome</keyword>
<dbReference type="InterPro" id="IPR025513">
    <property type="entry name" value="DUF4401"/>
</dbReference>
<feature type="transmembrane region" description="Helical" evidence="1">
    <location>
        <begin position="94"/>
        <end position="114"/>
    </location>
</feature>
<feature type="transmembrane region" description="Helical" evidence="1">
    <location>
        <begin position="192"/>
        <end position="211"/>
    </location>
</feature>
<dbReference type="RefSeq" id="WP_071903423.1">
    <property type="nucleotide sequence ID" value="NZ_MPIN01000014.1"/>
</dbReference>
<dbReference type="Pfam" id="PF14351">
    <property type="entry name" value="DUF4401"/>
    <property type="match status" value="1"/>
</dbReference>
<dbReference type="EMBL" id="MPIN01000014">
    <property type="protein sequence ID" value="OJH35325.1"/>
    <property type="molecule type" value="Genomic_DNA"/>
</dbReference>
<dbReference type="AlphaFoldDB" id="A0A1L9AZ90"/>
<gene>
    <name evidence="3" type="ORF">BON30_37900</name>
</gene>